<keyword evidence="7" id="KW-0862">Zinc</keyword>
<dbReference type="PANTHER" id="PTHR46463">
    <property type="entry name" value="ZINC FINGER, RING/FYVE/PHD-TYPE"/>
    <property type="match status" value="1"/>
</dbReference>
<reference evidence="11 12" key="1">
    <citation type="submission" date="2024-01" db="EMBL/GenBank/DDBJ databases">
        <title>The complete chloroplast genome sequence of Lithospermum erythrorhizon: insights into the phylogenetic relationship among Boraginaceae species and the maternal lineages of purple gromwells.</title>
        <authorList>
            <person name="Okada T."/>
            <person name="Watanabe K."/>
        </authorList>
    </citation>
    <scope>NUCLEOTIDE SEQUENCE [LARGE SCALE GENOMIC DNA]</scope>
</reference>
<dbReference type="PANTHER" id="PTHR46463:SF44">
    <property type="entry name" value="RING_U-BOX SUPERFAMILY PROTEIN"/>
    <property type="match status" value="1"/>
</dbReference>
<feature type="domain" description="RING-type" evidence="10">
    <location>
        <begin position="162"/>
        <end position="202"/>
    </location>
</feature>
<keyword evidence="4" id="KW-0479">Metal-binding</keyword>
<dbReference type="InterPro" id="IPR013083">
    <property type="entry name" value="Znf_RING/FYVE/PHD"/>
</dbReference>
<organism evidence="11 12">
    <name type="scientific">Lithospermum erythrorhizon</name>
    <name type="common">Purple gromwell</name>
    <name type="synonym">Lithospermum officinale var. erythrorhizon</name>
    <dbReference type="NCBI Taxonomy" id="34254"/>
    <lineage>
        <taxon>Eukaryota</taxon>
        <taxon>Viridiplantae</taxon>
        <taxon>Streptophyta</taxon>
        <taxon>Embryophyta</taxon>
        <taxon>Tracheophyta</taxon>
        <taxon>Spermatophyta</taxon>
        <taxon>Magnoliopsida</taxon>
        <taxon>eudicotyledons</taxon>
        <taxon>Gunneridae</taxon>
        <taxon>Pentapetalae</taxon>
        <taxon>asterids</taxon>
        <taxon>lamiids</taxon>
        <taxon>Boraginales</taxon>
        <taxon>Boraginaceae</taxon>
        <taxon>Boraginoideae</taxon>
        <taxon>Lithospermeae</taxon>
        <taxon>Lithospermum</taxon>
    </lineage>
</organism>
<evidence type="ECO:0000256" key="5">
    <source>
        <dbReference type="ARBA" id="ARBA00022771"/>
    </source>
</evidence>
<dbReference type="CDD" id="cd23116">
    <property type="entry name" value="RING-H2_AIRP1-like"/>
    <property type="match status" value="1"/>
</dbReference>
<dbReference type="EMBL" id="BAABME010005626">
    <property type="protein sequence ID" value="GAA0166149.1"/>
    <property type="molecule type" value="Genomic_DNA"/>
</dbReference>
<evidence type="ECO:0000313" key="12">
    <source>
        <dbReference type="Proteomes" id="UP001454036"/>
    </source>
</evidence>
<comment type="caution">
    <text evidence="11">The sequence shown here is derived from an EMBL/GenBank/DDBJ whole genome shotgun (WGS) entry which is preliminary data.</text>
</comment>
<dbReference type="GO" id="GO:0061630">
    <property type="term" value="F:ubiquitin protein ligase activity"/>
    <property type="evidence" value="ECO:0007669"/>
    <property type="project" value="UniProtKB-EC"/>
</dbReference>
<keyword evidence="6" id="KW-0833">Ubl conjugation pathway</keyword>
<evidence type="ECO:0000256" key="7">
    <source>
        <dbReference type="ARBA" id="ARBA00022833"/>
    </source>
</evidence>
<dbReference type="Pfam" id="PF13639">
    <property type="entry name" value="zf-RING_2"/>
    <property type="match status" value="1"/>
</dbReference>
<dbReference type="Proteomes" id="UP001454036">
    <property type="component" value="Unassembled WGS sequence"/>
</dbReference>
<keyword evidence="5 8" id="KW-0863">Zinc-finger</keyword>
<dbReference type="InterPro" id="IPR001841">
    <property type="entry name" value="Znf_RING"/>
</dbReference>
<evidence type="ECO:0000256" key="1">
    <source>
        <dbReference type="ARBA" id="ARBA00000900"/>
    </source>
</evidence>
<accession>A0AAV3QR02</accession>
<gene>
    <name evidence="11" type="ORF">LIER_21374</name>
</gene>
<evidence type="ECO:0000313" key="11">
    <source>
        <dbReference type="EMBL" id="GAA0166149.1"/>
    </source>
</evidence>
<keyword evidence="12" id="KW-1185">Reference proteome</keyword>
<evidence type="ECO:0000259" key="10">
    <source>
        <dbReference type="PROSITE" id="PS50089"/>
    </source>
</evidence>
<dbReference type="GO" id="GO:0005829">
    <property type="term" value="C:cytosol"/>
    <property type="evidence" value="ECO:0007669"/>
    <property type="project" value="TreeGrafter"/>
</dbReference>
<evidence type="ECO:0000256" key="2">
    <source>
        <dbReference type="ARBA" id="ARBA00012483"/>
    </source>
</evidence>
<dbReference type="Gene3D" id="3.30.40.10">
    <property type="entry name" value="Zinc/RING finger domain, C3HC4 (zinc finger)"/>
    <property type="match status" value="1"/>
</dbReference>
<dbReference type="AlphaFoldDB" id="A0AAV3QR02"/>
<proteinExistence type="predicted"/>
<dbReference type="EC" id="2.3.2.27" evidence="2"/>
<evidence type="ECO:0000256" key="8">
    <source>
        <dbReference type="PROSITE-ProRule" id="PRU00175"/>
    </source>
</evidence>
<sequence length="289" mass="32629">MGGCCCCCASRQAEIRNLSPLYPYPRESEEREPLSHRGRISAVSTGLLVDTNLDTSIPDTYRPPPAPIPYEVLTGRQWPPPGNQESSGSHSEAAVQPINLDLAGEANSVNDMVTTVKDLKGSDNNAKFENELSTPKEVEDEIENSGELKKSSQRTNFILEECPTCLEEYDEENPKIMTKCEHHFHMSCILEWLERSDNCPVCGQEMVFDDLINVLLSAMGHKMVKGEGSGVKDFAMLSYLNDQGRNHHLEVVIELEWVLDYPTRVTLPTRWFKSEAFRYASLELFRLRT</sequence>
<name>A0AAV3QR02_LITER</name>
<evidence type="ECO:0000256" key="6">
    <source>
        <dbReference type="ARBA" id="ARBA00022786"/>
    </source>
</evidence>
<evidence type="ECO:0000256" key="4">
    <source>
        <dbReference type="ARBA" id="ARBA00022723"/>
    </source>
</evidence>
<evidence type="ECO:0000256" key="9">
    <source>
        <dbReference type="SAM" id="MobiDB-lite"/>
    </source>
</evidence>
<evidence type="ECO:0000256" key="3">
    <source>
        <dbReference type="ARBA" id="ARBA00022679"/>
    </source>
</evidence>
<dbReference type="PROSITE" id="PS50089">
    <property type="entry name" value="ZF_RING_2"/>
    <property type="match status" value="1"/>
</dbReference>
<dbReference type="SUPFAM" id="SSF57850">
    <property type="entry name" value="RING/U-box"/>
    <property type="match status" value="1"/>
</dbReference>
<comment type="catalytic activity">
    <reaction evidence="1">
        <text>S-ubiquitinyl-[E2 ubiquitin-conjugating enzyme]-L-cysteine + [acceptor protein]-L-lysine = [E2 ubiquitin-conjugating enzyme]-L-cysteine + N(6)-ubiquitinyl-[acceptor protein]-L-lysine.</text>
        <dbReference type="EC" id="2.3.2.27"/>
    </reaction>
</comment>
<dbReference type="GO" id="GO:0008270">
    <property type="term" value="F:zinc ion binding"/>
    <property type="evidence" value="ECO:0007669"/>
    <property type="project" value="UniProtKB-KW"/>
</dbReference>
<protein>
    <recommendedName>
        <fullName evidence="2">RING-type E3 ubiquitin transferase</fullName>
        <ecNumber evidence="2">2.3.2.27</ecNumber>
    </recommendedName>
</protein>
<feature type="region of interest" description="Disordered" evidence="9">
    <location>
        <begin position="74"/>
        <end position="93"/>
    </location>
</feature>
<keyword evidence="3" id="KW-0808">Transferase</keyword>
<dbReference type="SMART" id="SM00184">
    <property type="entry name" value="RING"/>
    <property type="match status" value="1"/>
</dbReference>